<evidence type="ECO:0000256" key="4">
    <source>
        <dbReference type="SAM" id="MobiDB-lite"/>
    </source>
</evidence>
<accession>A0AAN7GJF2</accession>
<dbReference type="AlphaFoldDB" id="A0AAN7GJF2"/>
<evidence type="ECO:0000256" key="1">
    <source>
        <dbReference type="ARBA" id="ARBA00022527"/>
    </source>
</evidence>
<name>A0AAN7GJF2_9MYRT</name>
<evidence type="ECO:0000313" key="5">
    <source>
        <dbReference type="EMBL" id="KAK4740523.1"/>
    </source>
</evidence>
<reference evidence="5 6" key="1">
    <citation type="journal article" date="2023" name="Hortic Res">
        <title>Pangenome of water caltrop reveals structural variations and asymmetric subgenome divergence after allopolyploidization.</title>
        <authorList>
            <person name="Zhang X."/>
            <person name="Chen Y."/>
            <person name="Wang L."/>
            <person name="Yuan Y."/>
            <person name="Fang M."/>
            <person name="Shi L."/>
            <person name="Lu R."/>
            <person name="Comes H.P."/>
            <person name="Ma Y."/>
            <person name="Chen Y."/>
            <person name="Huang G."/>
            <person name="Zhou Y."/>
            <person name="Zheng Z."/>
            <person name="Qiu Y."/>
        </authorList>
    </citation>
    <scope>NUCLEOTIDE SEQUENCE [LARGE SCALE GENOMIC DNA]</scope>
    <source>
        <tissue evidence="5">Roots</tissue>
    </source>
</reference>
<dbReference type="GO" id="GO:0005524">
    <property type="term" value="F:ATP binding"/>
    <property type="evidence" value="ECO:0007669"/>
    <property type="project" value="UniProtKB-KW"/>
</dbReference>
<keyword evidence="1" id="KW-0808">Transferase</keyword>
<organism evidence="5 6">
    <name type="scientific">Trapa incisa</name>
    <dbReference type="NCBI Taxonomy" id="236973"/>
    <lineage>
        <taxon>Eukaryota</taxon>
        <taxon>Viridiplantae</taxon>
        <taxon>Streptophyta</taxon>
        <taxon>Embryophyta</taxon>
        <taxon>Tracheophyta</taxon>
        <taxon>Spermatophyta</taxon>
        <taxon>Magnoliopsida</taxon>
        <taxon>eudicotyledons</taxon>
        <taxon>Gunneridae</taxon>
        <taxon>Pentapetalae</taxon>
        <taxon>rosids</taxon>
        <taxon>malvids</taxon>
        <taxon>Myrtales</taxon>
        <taxon>Lythraceae</taxon>
        <taxon>Trapa</taxon>
    </lineage>
</organism>
<dbReference type="SUPFAM" id="SSF56112">
    <property type="entry name" value="Protein kinase-like (PK-like)"/>
    <property type="match status" value="1"/>
</dbReference>
<dbReference type="PANTHER" id="PTHR47989">
    <property type="entry name" value="OS01G0750732 PROTEIN"/>
    <property type="match status" value="1"/>
</dbReference>
<comment type="caution">
    <text evidence="5">The sequence shown here is derived from an EMBL/GenBank/DDBJ whole genome shotgun (WGS) entry which is preliminary data.</text>
</comment>
<proteinExistence type="predicted"/>
<dbReference type="InterPro" id="IPR011009">
    <property type="entry name" value="Kinase-like_dom_sf"/>
</dbReference>
<feature type="region of interest" description="Disordered" evidence="4">
    <location>
        <begin position="178"/>
        <end position="200"/>
    </location>
</feature>
<gene>
    <name evidence="5" type="ORF">SAY87_032370</name>
</gene>
<dbReference type="Proteomes" id="UP001345219">
    <property type="component" value="Unassembled WGS sequence"/>
</dbReference>
<dbReference type="Gene3D" id="1.10.510.10">
    <property type="entry name" value="Transferase(Phosphotransferase) domain 1"/>
    <property type="match status" value="1"/>
</dbReference>
<dbReference type="PANTHER" id="PTHR47989:SF47">
    <property type="entry name" value="SERINE_THREONINE-PROTEIN KINASE PBL28-RELATED"/>
    <property type="match status" value="1"/>
</dbReference>
<evidence type="ECO:0000313" key="6">
    <source>
        <dbReference type="Proteomes" id="UP001345219"/>
    </source>
</evidence>
<keyword evidence="1" id="KW-0723">Serine/threonine-protein kinase</keyword>
<protein>
    <submittedName>
        <fullName evidence="5">Uncharacterized protein</fullName>
    </submittedName>
</protein>
<keyword evidence="6" id="KW-1185">Reference proteome</keyword>
<sequence>MWVMKQFANNGRPNFARLWGMALLVKSGLSSFGAQTRVHQTAGLKIMKGGYNASLFTSMPNGSVDNHLSARHGKTLSWARRLRIAQDTARGLAYLHEEMDFQVAGTIGYAAPEYIHTGLKVGDEIPLISFRSVRAASKIKSDDKQTAGFKSEGCSMLLELVRLFFVYLYCETQWSNNKQKQQGDNNGGKGKKSHTADLYY</sequence>
<keyword evidence="2" id="KW-0547">Nucleotide-binding</keyword>
<keyword evidence="3" id="KW-0067">ATP-binding</keyword>
<keyword evidence="1" id="KW-0418">Kinase</keyword>
<dbReference type="GO" id="GO:0004674">
    <property type="term" value="F:protein serine/threonine kinase activity"/>
    <property type="evidence" value="ECO:0007669"/>
    <property type="project" value="UniProtKB-KW"/>
</dbReference>
<dbReference type="EMBL" id="JAXIOK010000213">
    <property type="protein sequence ID" value="KAK4740523.1"/>
    <property type="molecule type" value="Genomic_DNA"/>
</dbReference>
<evidence type="ECO:0000256" key="2">
    <source>
        <dbReference type="ARBA" id="ARBA00022741"/>
    </source>
</evidence>
<evidence type="ECO:0000256" key="3">
    <source>
        <dbReference type="ARBA" id="ARBA00022840"/>
    </source>
</evidence>